<keyword evidence="3" id="KW-1003">Cell membrane</keyword>
<feature type="transmembrane region" description="Helical" evidence="7">
    <location>
        <begin position="40"/>
        <end position="60"/>
    </location>
</feature>
<dbReference type="PANTHER" id="PTHR32322">
    <property type="entry name" value="INNER MEMBRANE TRANSPORTER"/>
    <property type="match status" value="1"/>
</dbReference>
<evidence type="ECO:0000256" key="6">
    <source>
        <dbReference type="ARBA" id="ARBA00023136"/>
    </source>
</evidence>
<feature type="domain" description="EamA" evidence="8">
    <location>
        <begin position="159"/>
        <end position="294"/>
    </location>
</feature>
<proteinExistence type="inferred from homology"/>
<feature type="transmembrane region" description="Helical" evidence="7">
    <location>
        <begin position="221"/>
        <end position="240"/>
    </location>
</feature>
<name>A0A6P1UUC6_9ENTR</name>
<evidence type="ECO:0000256" key="4">
    <source>
        <dbReference type="ARBA" id="ARBA00022692"/>
    </source>
</evidence>
<evidence type="ECO:0000313" key="10">
    <source>
        <dbReference type="Proteomes" id="UP000464389"/>
    </source>
</evidence>
<dbReference type="GO" id="GO:0005886">
    <property type="term" value="C:plasma membrane"/>
    <property type="evidence" value="ECO:0007669"/>
    <property type="project" value="UniProtKB-SubCell"/>
</dbReference>
<dbReference type="InterPro" id="IPR000620">
    <property type="entry name" value="EamA_dom"/>
</dbReference>
<protein>
    <submittedName>
        <fullName evidence="9">DMT family transporter</fullName>
    </submittedName>
</protein>
<comment type="similarity">
    <text evidence="2">Belongs to the EamA transporter family.</text>
</comment>
<dbReference type="InterPro" id="IPR050638">
    <property type="entry name" value="AA-Vitamin_Transporters"/>
</dbReference>
<dbReference type="RefSeq" id="WP_160740800.1">
    <property type="nucleotide sequence ID" value="NZ_CP048108.1"/>
</dbReference>
<comment type="subcellular location">
    <subcellularLocation>
        <location evidence="1">Cell membrane</location>
        <topology evidence="1">Multi-pass membrane protein</topology>
    </subcellularLocation>
</comment>
<feature type="domain" description="EamA" evidence="8">
    <location>
        <begin position="14"/>
        <end position="144"/>
    </location>
</feature>
<reference evidence="9 10" key="1">
    <citation type="submission" date="2020-01" db="EMBL/GenBank/DDBJ databases">
        <title>Bactrocera dorsalis gut bacteria genome.</title>
        <authorList>
            <person name="Zhang H."/>
            <person name="Cai Z."/>
        </authorList>
    </citation>
    <scope>NUCLEOTIDE SEQUENCE [LARGE SCALE GENOMIC DNA]</scope>
    <source>
        <strain evidence="9 10">BD177</strain>
    </source>
</reference>
<keyword evidence="5 7" id="KW-1133">Transmembrane helix</keyword>
<feature type="transmembrane region" description="Helical" evidence="7">
    <location>
        <begin position="158"/>
        <end position="178"/>
    </location>
</feature>
<feature type="transmembrane region" description="Helical" evidence="7">
    <location>
        <begin position="100"/>
        <end position="119"/>
    </location>
</feature>
<feature type="transmembrane region" description="Helical" evidence="7">
    <location>
        <begin position="12"/>
        <end position="34"/>
    </location>
</feature>
<organism evidence="9 10">
    <name type="scientific">Klebsiella michiganensis</name>
    <dbReference type="NCBI Taxonomy" id="1134687"/>
    <lineage>
        <taxon>Bacteria</taxon>
        <taxon>Pseudomonadati</taxon>
        <taxon>Pseudomonadota</taxon>
        <taxon>Gammaproteobacteria</taxon>
        <taxon>Enterobacterales</taxon>
        <taxon>Enterobacteriaceae</taxon>
        <taxon>Klebsiella/Raoultella group</taxon>
        <taxon>Klebsiella</taxon>
    </lineage>
</organism>
<evidence type="ECO:0000256" key="5">
    <source>
        <dbReference type="ARBA" id="ARBA00022989"/>
    </source>
</evidence>
<feature type="transmembrane region" description="Helical" evidence="7">
    <location>
        <begin position="67"/>
        <end position="88"/>
    </location>
</feature>
<feature type="transmembrane region" description="Helical" evidence="7">
    <location>
        <begin position="190"/>
        <end position="209"/>
    </location>
</feature>
<keyword evidence="6 7" id="KW-0472">Membrane</keyword>
<keyword evidence="4 7" id="KW-0812">Transmembrane</keyword>
<dbReference type="Pfam" id="PF00892">
    <property type="entry name" value="EamA"/>
    <property type="match status" value="2"/>
</dbReference>
<dbReference type="SUPFAM" id="SSF103481">
    <property type="entry name" value="Multidrug resistance efflux transporter EmrE"/>
    <property type="match status" value="2"/>
</dbReference>
<feature type="transmembrane region" description="Helical" evidence="7">
    <location>
        <begin position="126"/>
        <end position="146"/>
    </location>
</feature>
<feature type="transmembrane region" description="Helical" evidence="7">
    <location>
        <begin position="278"/>
        <end position="299"/>
    </location>
</feature>
<dbReference type="AlphaFoldDB" id="A0A6P1UUC6"/>
<dbReference type="EMBL" id="CP048108">
    <property type="protein sequence ID" value="QHS45548.1"/>
    <property type="molecule type" value="Genomic_DNA"/>
</dbReference>
<gene>
    <name evidence="9" type="ORF">GW952_08015</name>
</gene>
<evidence type="ECO:0000259" key="8">
    <source>
        <dbReference type="Pfam" id="PF00892"/>
    </source>
</evidence>
<evidence type="ECO:0000256" key="3">
    <source>
        <dbReference type="ARBA" id="ARBA00022475"/>
    </source>
</evidence>
<dbReference type="InterPro" id="IPR037185">
    <property type="entry name" value="EmrE-like"/>
</dbReference>
<accession>A0A6P1UUC6</accession>
<evidence type="ECO:0000313" key="9">
    <source>
        <dbReference type="EMBL" id="QHS45548.1"/>
    </source>
</evidence>
<feature type="transmembrane region" description="Helical" evidence="7">
    <location>
        <begin position="252"/>
        <end position="272"/>
    </location>
</feature>
<evidence type="ECO:0000256" key="1">
    <source>
        <dbReference type="ARBA" id="ARBA00004651"/>
    </source>
</evidence>
<evidence type="ECO:0000256" key="7">
    <source>
        <dbReference type="SAM" id="Phobius"/>
    </source>
</evidence>
<sequence>MTVQRKQVDAYATLVMTSLCIVWGIQQVAIKSVADEISPVLQVAIRSGAAAGLICLLIILKKTPLRNFAICFVPGGAVGILFGLQFLFVAEGLRYTSASHMSVFLYTAPIFAAMGLQFFRPDERLCAPQWLGIAMTFAGICVAFLSGKDPGGSASQTLAGDIMGLFAGLSWGATTVLVRCSSLSESPASCTLLYQLTGGLLLLSAYSYFSGQNHFEPGTVGIVSLIFQSAIVGFSSYLAWFSLMRKYMASQLGVLSFMTPVFGVITAVFFLREQPQPEFISGAMLILSGISIVSGWSWFRSRFLTVSVNK</sequence>
<dbReference type="Proteomes" id="UP000464389">
    <property type="component" value="Chromosome"/>
</dbReference>
<evidence type="ECO:0000256" key="2">
    <source>
        <dbReference type="ARBA" id="ARBA00007362"/>
    </source>
</evidence>
<dbReference type="PANTHER" id="PTHR32322:SF2">
    <property type="entry name" value="EAMA DOMAIN-CONTAINING PROTEIN"/>
    <property type="match status" value="1"/>
</dbReference>